<proteinExistence type="predicted"/>
<dbReference type="Proteomes" id="UP001497516">
    <property type="component" value="Chromosome 5"/>
</dbReference>
<protein>
    <submittedName>
        <fullName evidence="1">Uncharacterized protein</fullName>
    </submittedName>
</protein>
<keyword evidence="2" id="KW-1185">Reference proteome</keyword>
<organism evidence="1 2">
    <name type="scientific">Linum trigynum</name>
    <dbReference type="NCBI Taxonomy" id="586398"/>
    <lineage>
        <taxon>Eukaryota</taxon>
        <taxon>Viridiplantae</taxon>
        <taxon>Streptophyta</taxon>
        <taxon>Embryophyta</taxon>
        <taxon>Tracheophyta</taxon>
        <taxon>Spermatophyta</taxon>
        <taxon>Magnoliopsida</taxon>
        <taxon>eudicotyledons</taxon>
        <taxon>Gunneridae</taxon>
        <taxon>Pentapetalae</taxon>
        <taxon>rosids</taxon>
        <taxon>fabids</taxon>
        <taxon>Malpighiales</taxon>
        <taxon>Linaceae</taxon>
        <taxon>Linum</taxon>
    </lineage>
</organism>
<gene>
    <name evidence="1" type="ORF">LTRI10_LOCUS29367</name>
</gene>
<name>A0AAV2ERT6_9ROSI</name>
<accession>A0AAV2ERT6</accession>
<dbReference type="AlphaFoldDB" id="A0AAV2ERT6"/>
<reference evidence="1 2" key="1">
    <citation type="submission" date="2024-04" db="EMBL/GenBank/DDBJ databases">
        <authorList>
            <person name="Fracassetti M."/>
        </authorList>
    </citation>
    <scope>NUCLEOTIDE SEQUENCE [LARGE SCALE GENOMIC DNA]</scope>
</reference>
<dbReference type="EMBL" id="OZ034818">
    <property type="protein sequence ID" value="CAL1388438.1"/>
    <property type="molecule type" value="Genomic_DNA"/>
</dbReference>
<evidence type="ECO:0000313" key="2">
    <source>
        <dbReference type="Proteomes" id="UP001497516"/>
    </source>
</evidence>
<sequence length="164" mass="18968">MGLREATCGGLDDALKRRPPVAAAVKQFLLLTIGSMLVPKMSRLCDLDYVEYLQWPLGDIHFLMIHLLDFLNVRGFATKTIPACTYWFDPRVDKDWESGSSSSAPPTSYPQFYSTHLWEEIDLETLEDNELEALESLTKKVMDNWDSRRESVRRVIIKRQQENQ</sequence>
<evidence type="ECO:0000313" key="1">
    <source>
        <dbReference type="EMBL" id="CAL1388438.1"/>
    </source>
</evidence>